<protein>
    <submittedName>
        <fullName evidence="1">Glyoxalase/bleomycin resistance/extradiol dioxygenase family protein</fullName>
    </submittedName>
</protein>
<dbReference type="GO" id="GO:0051213">
    <property type="term" value="F:dioxygenase activity"/>
    <property type="evidence" value="ECO:0007669"/>
    <property type="project" value="UniProtKB-KW"/>
</dbReference>
<name>A0A923I0R2_9BURK</name>
<dbReference type="RefSeq" id="WP_186881114.1">
    <property type="nucleotide sequence ID" value="NZ_JACOGG010000008.1"/>
</dbReference>
<gene>
    <name evidence="1" type="ORF">H8K47_09195</name>
</gene>
<keyword evidence="1" id="KW-0560">Oxidoreductase</keyword>
<keyword evidence="1" id="KW-0223">Dioxygenase</keyword>
<dbReference type="PANTHER" id="PTHR36503:SF2">
    <property type="entry name" value="BLR2408 PROTEIN"/>
    <property type="match status" value="1"/>
</dbReference>
<dbReference type="Gene3D" id="3.10.180.10">
    <property type="entry name" value="2,3-Dihydroxybiphenyl 1,2-Dioxygenase, domain 1"/>
    <property type="match status" value="1"/>
</dbReference>
<organism evidence="1 2">
    <name type="scientific">Undibacterium rugosum</name>
    <dbReference type="NCBI Taxonomy" id="2762291"/>
    <lineage>
        <taxon>Bacteria</taxon>
        <taxon>Pseudomonadati</taxon>
        <taxon>Pseudomonadota</taxon>
        <taxon>Betaproteobacteria</taxon>
        <taxon>Burkholderiales</taxon>
        <taxon>Oxalobacteraceae</taxon>
        <taxon>Undibacterium</taxon>
    </lineage>
</organism>
<comment type="caution">
    <text evidence="1">The sequence shown here is derived from an EMBL/GenBank/DDBJ whole genome shotgun (WGS) entry which is preliminary data.</text>
</comment>
<keyword evidence="2" id="KW-1185">Reference proteome</keyword>
<dbReference type="PANTHER" id="PTHR36503">
    <property type="entry name" value="BLR2520 PROTEIN"/>
    <property type="match status" value="1"/>
</dbReference>
<dbReference type="EMBL" id="JACOGG010000008">
    <property type="protein sequence ID" value="MBC3935536.1"/>
    <property type="molecule type" value="Genomic_DNA"/>
</dbReference>
<proteinExistence type="predicted"/>
<dbReference type="InterPro" id="IPR029068">
    <property type="entry name" value="Glyas_Bleomycin-R_OHBP_Dase"/>
</dbReference>
<dbReference type="SUPFAM" id="SSF54593">
    <property type="entry name" value="Glyoxalase/Bleomycin resistance protein/Dihydroxybiphenyl dioxygenase"/>
    <property type="match status" value="1"/>
</dbReference>
<dbReference type="AlphaFoldDB" id="A0A923I0R2"/>
<evidence type="ECO:0000313" key="2">
    <source>
        <dbReference type="Proteomes" id="UP000612361"/>
    </source>
</evidence>
<accession>A0A923I0R2</accession>
<sequence length="134" mass="14625">MSKQIYLNLPVADLPKSIAFFKALGFADNPQFSSDAGACVVISDTIFVMLCTRDRFRDFTPKAICDTSVAVEMLINLHCDSREEVDRLVARALAAGGSSYDQPEDLGFMYSHSFVDPDGHGWGLFHMSAAPAQG</sequence>
<evidence type="ECO:0000313" key="1">
    <source>
        <dbReference type="EMBL" id="MBC3935536.1"/>
    </source>
</evidence>
<dbReference type="Proteomes" id="UP000612361">
    <property type="component" value="Unassembled WGS sequence"/>
</dbReference>
<reference evidence="1" key="1">
    <citation type="submission" date="2020-08" db="EMBL/GenBank/DDBJ databases">
        <title>Novel species isolated from subtropical streams in China.</title>
        <authorList>
            <person name="Lu H."/>
        </authorList>
    </citation>
    <scope>NUCLEOTIDE SEQUENCE</scope>
    <source>
        <strain evidence="1">CY7W</strain>
    </source>
</reference>